<feature type="transmembrane region" description="Helical" evidence="2">
    <location>
        <begin position="471"/>
        <end position="490"/>
    </location>
</feature>
<keyword evidence="2" id="KW-0472">Membrane</keyword>
<feature type="transmembrane region" description="Helical" evidence="2">
    <location>
        <begin position="367"/>
        <end position="389"/>
    </location>
</feature>
<feature type="region of interest" description="Disordered" evidence="1">
    <location>
        <begin position="1"/>
        <end position="43"/>
    </location>
</feature>
<evidence type="ECO:0000259" key="3">
    <source>
        <dbReference type="Pfam" id="PF14067"/>
    </source>
</evidence>
<dbReference type="EMBL" id="BAAAPW010000002">
    <property type="protein sequence ID" value="GAA2030728.1"/>
    <property type="molecule type" value="Genomic_DNA"/>
</dbReference>
<gene>
    <name evidence="4" type="ORF">GCM10009819_13120</name>
</gene>
<protein>
    <recommendedName>
        <fullName evidence="3">LssY-like C-terminal domain-containing protein</fullName>
    </recommendedName>
</protein>
<keyword evidence="2" id="KW-1133">Transmembrane helix</keyword>
<feature type="compositionally biased region" description="Basic and acidic residues" evidence="1">
    <location>
        <begin position="1"/>
        <end position="18"/>
    </location>
</feature>
<keyword evidence="2" id="KW-0812">Transmembrane</keyword>
<evidence type="ECO:0000256" key="1">
    <source>
        <dbReference type="SAM" id="MobiDB-lite"/>
    </source>
</evidence>
<evidence type="ECO:0000313" key="5">
    <source>
        <dbReference type="Proteomes" id="UP001501196"/>
    </source>
</evidence>
<dbReference type="Proteomes" id="UP001501196">
    <property type="component" value="Unassembled WGS sequence"/>
</dbReference>
<sequence length="509" mass="55381">MRERGSADDRRATRRTDGDPAAAPHPGDVAATTATPVDDRPPPPLPPRLSFTRMLDGFFFVYAGVAAVWLAWLLLNQSFGFGWAGIGFFLVFWLVLAYLVLPRLHRILTTIYVPDYFIGRTRTSDGLLGDPVNLAFDGPEQALHEAMQAAGWTRADDVTLASSWRIIASTITRRSYDEAPVSPLFLFGRMQDFAYQQEVAGNPAKRHHVRFWRTPEGWLLPGGRRVDWLAAGTFDRAVGFSLFTLQVTHKIDADIDIERDHIVATVREAVPDARLEVLRDFSTGYHSRNGGGDTIRTDGDLPVVVVGVPADRPGDGRSTEAVPAAVPATAAPSAARSVEKRIAFEPPLRLAEAQPVPTRMPRPGATAFGAGVVVLRVLAGIVWLAALAIQWDQVLQADFDVDADASLQSEQVSQLALVVVLVVMGVILAVQAVLAVRIWFGGNLSRIVVMLLSTINITFAATESFTGDVEVTVRTTLVTVALDIIVLLALSSRAARAYARQPRSGRPVR</sequence>
<evidence type="ECO:0000256" key="2">
    <source>
        <dbReference type="SAM" id="Phobius"/>
    </source>
</evidence>
<feature type="transmembrane region" description="Helical" evidence="2">
    <location>
        <begin position="447"/>
        <end position="465"/>
    </location>
</feature>
<comment type="caution">
    <text evidence="4">The sequence shown here is derived from an EMBL/GenBank/DDBJ whole genome shotgun (WGS) entry which is preliminary data.</text>
</comment>
<organism evidence="4 5">
    <name type="scientific">Agromyces tropicus</name>
    <dbReference type="NCBI Taxonomy" id="555371"/>
    <lineage>
        <taxon>Bacteria</taxon>
        <taxon>Bacillati</taxon>
        <taxon>Actinomycetota</taxon>
        <taxon>Actinomycetes</taxon>
        <taxon>Micrococcales</taxon>
        <taxon>Microbacteriaceae</taxon>
        <taxon>Agromyces</taxon>
    </lineage>
</organism>
<feature type="transmembrane region" description="Helical" evidence="2">
    <location>
        <begin position="81"/>
        <end position="101"/>
    </location>
</feature>
<evidence type="ECO:0000313" key="4">
    <source>
        <dbReference type="EMBL" id="GAA2030728.1"/>
    </source>
</evidence>
<proteinExistence type="predicted"/>
<keyword evidence="5" id="KW-1185">Reference proteome</keyword>
<name>A0ABN2U7Z1_9MICO</name>
<feature type="domain" description="LssY-like C-terminal" evidence="3">
    <location>
        <begin position="111"/>
        <end position="301"/>
    </location>
</feature>
<dbReference type="Pfam" id="PF14067">
    <property type="entry name" value="LssY_C"/>
    <property type="match status" value="1"/>
</dbReference>
<accession>A0ABN2U7Z1</accession>
<dbReference type="InterPro" id="IPR025902">
    <property type="entry name" value="LssY-like-C_dom"/>
</dbReference>
<feature type="transmembrane region" description="Helical" evidence="2">
    <location>
        <begin position="415"/>
        <end position="440"/>
    </location>
</feature>
<feature type="transmembrane region" description="Helical" evidence="2">
    <location>
        <begin position="57"/>
        <end position="75"/>
    </location>
</feature>
<reference evidence="4 5" key="1">
    <citation type="journal article" date="2019" name="Int. J. Syst. Evol. Microbiol.">
        <title>The Global Catalogue of Microorganisms (GCM) 10K type strain sequencing project: providing services to taxonomists for standard genome sequencing and annotation.</title>
        <authorList>
            <consortium name="The Broad Institute Genomics Platform"/>
            <consortium name="The Broad Institute Genome Sequencing Center for Infectious Disease"/>
            <person name="Wu L."/>
            <person name="Ma J."/>
        </authorList>
    </citation>
    <scope>NUCLEOTIDE SEQUENCE [LARGE SCALE GENOMIC DNA]</scope>
    <source>
        <strain evidence="4 5">JCM 15672</strain>
    </source>
</reference>